<dbReference type="OrthoDB" id="4168525at2"/>
<protein>
    <recommendedName>
        <fullName evidence="5">Cytochrome P450</fullName>
    </recommendedName>
</protein>
<name>A0A4Q7YYL2_9BACT</name>
<dbReference type="Gene3D" id="1.10.630.10">
    <property type="entry name" value="Cytochrome P450"/>
    <property type="match status" value="1"/>
</dbReference>
<comment type="caution">
    <text evidence="3">The sequence shown here is derived from an EMBL/GenBank/DDBJ whole genome shotgun (WGS) entry which is preliminary data.</text>
</comment>
<dbReference type="PANTHER" id="PTHR46696">
    <property type="entry name" value="P450, PUTATIVE (EUROFUNG)-RELATED"/>
    <property type="match status" value="1"/>
</dbReference>
<dbReference type="Pfam" id="PF00067">
    <property type="entry name" value="p450"/>
    <property type="match status" value="1"/>
</dbReference>
<organism evidence="3 4">
    <name type="scientific">Edaphobacter modestus</name>
    <dbReference type="NCBI Taxonomy" id="388466"/>
    <lineage>
        <taxon>Bacteria</taxon>
        <taxon>Pseudomonadati</taxon>
        <taxon>Acidobacteriota</taxon>
        <taxon>Terriglobia</taxon>
        <taxon>Terriglobales</taxon>
        <taxon>Acidobacteriaceae</taxon>
        <taxon>Edaphobacter</taxon>
    </lineage>
</organism>
<feature type="region of interest" description="Disordered" evidence="2">
    <location>
        <begin position="1"/>
        <end position="26"/>
    </location>
</feature>
<evidence type="ECO:0000256" key="2">
    <source>
        <dbReference type="SAM" id="MobiDB-lite"/>
    </source>
</evidence>
<dbReference type="AlphaFoldDB" id="A0A4Q7YYL2"/>
<dbReference type="GO" id="GO:0004497">
    <property type="term" value="F:monooxygenase activity"/>
    <property type="evidence" value="ECO:0007669"/>
    <property type="project" value="InterPro"/>
</dbReference>
<evidence type="ECO:0000313" key="3">
    <source>
        <dbReference type="EMBL" id="RZU42265.1"/>
    </source>
</evidence>
<proteinExistence type="inferred from homology"/>
<dbReference type="PANTHER" id="PTHR46696:SF1">
    <property type="entry name" value="CYTOCHROME P450 YJIB-RELATED"/>
    <property type="match status" value="1"/>
</dbReference>
<dbReference type="InterPro" id="IPR002397">
    <property type="entry name" value="Cyt_P450_B"/>
</dbReference>
<dbReference type="PRINTS" id="PR00359">
    <property type="entry name" value="BP450"/>
</dbReference>
<reference evidence="3 4" key="1">
    <citation type="submission" date="2019-02" db="EMBL/GenBank/DDBJ databases">
        <title>Genomic Encyclopedia of Archaeal and Bacterial Type Strains, Phase II (KMG-II): from individual species to whole genera.</title>
        <authorList>
            <person name="Goeker M."/>
        </authorList>
    </citation>
    <scope>NUCLEOTIDE SEQUENCE [LARGE SCALE GENOMIC DNA]</scope>
    <source>
        <strain evidence="3 4">DSM 18101</strain>
    </source>
</reference>
<dbReference type="GO" id="GO:0005506">
    <property type="term" value="F:iron ion binding"/>
    <property type="evidence" value="ECO:0007669"/>
    <property type="project" value="InterPro"/>
</dbReference>
<dbReference type="InterPro" id="IPR001128">
    <property type="entry name" value="Cyt_P450"/>
</dbReference>
<dbReference type="GO" id="GO:0016705">
    <property type="term" value="F:oxidoreductase activity, acting on paired donors, with incorporation or reduction of molecular oxygen"/>
    <property type="evidence" value="ECO:0007669"/>
    <property type="project" value="InterPro"/>
</dbReference>
<evidence type="ECO:0008006" key="5">
    <source>
        <dbReference type="Google" id="ProtNLM"/>
    </source>
</evidence>
<sequence length="351" mass="39013">MTQLNGGPSIPAWPDDELDFSTPSKPQPPYFDKDLDAWIFSRHADIHSALRSFDLWPSSVKKGKQPRLIDKASHHKMRADTTQSLSPERLRGWRLLLAERATDAVKALPINTPIDLLASYADPLCMFLAETVTSISHEEALLLYASARIVSASAAEPYDSELSKSAKPADELLRNHFQSRPEGLRDSTFVALSQTIPCMLGNAWFSLTQFPSQWSILHQHPDLLEAGVEELMRYAGLVRTLGRYATADIQIGDVLIRRGEKIILRMIAAHRDPERYSNPNELIVERQSRGNFALGMGEHSCVGAVLIRMATTTTTAPLLTRFSSIELVDPVAWKGGSAFRSPGSLWVRLGD</sequence>
<dbReference type="GO" id="GO:0020037">
    <property type="term" value="F:heme binding"/>
    <property type="evidence" value="ECO:0007669"/>
    <property type="project" value="InterPro"/>
</dbReference>
<dbReference type="SUPFAM" id="SSF48264">
    <property type="entry name" value="Cytochrome P450"/>
    <property type="match status" value="1"/>
</dbReference>
<keyword evidence="4" id="KW-1185">Reference proteome</keyword>
<comment type="similarity">
    <text evidence="1">Belongs to the cytochrome P450 family.</text>
</comment>
<accession>A0A4Q7YYL2</accession>
<evidence type="ECO:0000256" key="1">
    <source>
        <dbReference type="ARBA" id="ARBA00010617"/>
    </source>
</evidence>
<dbReference type="RefSeq" id="WP_130420047.1">
    <property type="nucleotide sequence ID" value="NZ_SHKW01000001.1"/>
</dbReference>
<gene>
    <name evidence="3" type="ORF">BDD14_3821</name>
</gene>
<dbReference type="EMBL" id="SHKW01000001">
    <property type="protein sequence ID" value="RZU42265.1"/>
    <property type="molecule type" value="Genomic_DNA"/>
</dbReference>
<evidence type="ECO:0000313" key="4">
    <source>
        <dbReference type="Proteomes" id="UP000292958"/>
    </source>
</evidence>
<dbReference type="Proteomes" id="UP000292958">
    <property type="component" value="Unassembled WGS sequence"/>
</dbReference>
<dbReference type="InterPro" id="IPR036396">
    <property type="entry name" value="Cyt_P450_sf"/>
</dbReference>